<keyword evidence="8" id="KW-0326">Glycosidase</keyword>
<reference evidence="8" key="1">
    <citation type="submission" date="2019-11" db="EMBL/GenBank/DDBJ databases">
        <authorList>
            <person name="Feng L."/>
        </authorList>
    </citation>
    <scope>NUCLEOTIDE SEQUENCE</scope>
    <source>
        <strain evidence="8">PclaraLFYP37</strain>
    </source>
</reference>
<evidence type="ECO:0000256" key="3">
    <source>
        <dbReference type="ARBA" id="ARBA00012670"/>
    </source>
</evidence>
<keyword evidence="4 6" id="KW-0732">Signal</keyword>
<accession>A0A6N3AVJ3</accession>
<dbReference type="GO" id="GO:0046373">
    <property type="term" value="P:L-arabinose metabolic process"/>
    <property type="evidence" value="ECO:0007669"/>
    <property type="project" value="InterPro"/>
</dbReference>
<dbReference type="SMART" id="SM00813">
    <property type="entry name" value="Alpha-L-AF_C"/>
    <property type="match status" value="1"/>
</dbReference>
<dbReference type="Gene3D" id="3.20.20.80">
    <property type="entry name" value="Glycosidases"/>
    <property type="match status" value="1"/>
</dbReference>
<dbReference type="InterPro" id="IPR055133">
    <property type="entry name" value="BT_3657-like_N"/>
</dbReference>
<evidence type="ECO:0000256" key="6">
    <source>
        <dbReference type="SAM" id="SignalP"/>
    </source>
</evidence>
<dbReference type="InterPro" id="IPR023296">
    <property type="entry name" value="Glyco_hydro_beta-prop_sf"/>
</dbReference>
<dbReference type="InterPro" id="IPR003305">
    <property type="entry name" value="CenC_carb-bd"/>
</dbReference>
<keyword evidence="5 8" id="KW-0378">Hydrolase</keyword>
<feature type="signal peptide" evidence="6">
    <location>
        <begin position="1"/>
        <end position="27"/>
    </location>
</feature>
<dbReference type="PANTHER" id="PTHR31776">
    <property type="entry name" value="ALPHA-L-ARABINOFURANOSIDASE 1"/>
    <property type="match status" value="1"/>
</dbReference>
<dbReference type="EC" id="3.2.1.55" evidence="3"/>
<dbReference type="Pfam" id="PF02018">
    <property type="entry name" value="CBM_4_9"/>
    <property type="match status" value="1"/>
</dbReference>
<dbReference type="Pfam" id="PF22848">
    <property type="entry name" value="ASD1_dom"/>
    <property type="match status" value="1"/>
</dbReference>
<dbReference type="Pfam" id="PF22847">
    <property type="entry name" value="BT_3657-like_N"/>
    <property type="match status" value="1"/>
</dbReference>
<dbReference type="SUPFAM" id="SSF51445">
    <property type="entry name" value="(Trans)glycosidases"/>
    <property type="match status" value="1"/>
</dbReference>
<dbReference type="SUPFAM" id="SSF75005">
    <property type="entry name" value="Arabinanase/levansucrase/invertase"/>
    <property type="match status" value="1"/>
</dbReference>
<dbReference type="Gene3D" id="2.60.40.1180">
    <property type="entry name" value="Golgi alpha-mannosidase II"/>
    <property type="match status" value="1"/>
</dbReference>
<feature type="domain" description="Alpha-L-arabinofuranosidase C-terminal" evidence="7">
    <location>
        <begin position="679"/>
        <end position="860"/>
    </location>
</feature>
<evidence type="ECO:0000256" key="1">
    <source>
        <dbReference type="ARBA" id="ARBA00001462"/>
    </source>
</evidence>
<dbReference type="AlphaFoldDB" id="A0A6N3AVJ3"/>
<evidence type="ECO:0000313" key="8">
    <source>
        <dbReference type="EMBL" id="VYT94188.1"/>
    </source>
</evidence>
<comment type="catalytic activity">
    <reaction evidence="1">
        <text>Hydrolysis of terminal non-reducing alpha-L-arabinofuranoside residues in alpha-L-arabinosides.</text>
        <dbReference type="EC" id="3.2.1.55"/>
    </reaction>
</comment>
<evidence type="ECO:0000256" key="4">
    <source>
        <dbReference type="ARBA" id="ARBA00022729"/>
    </source>
</evidence>
<protein>
    <recommendedName>
        <fullName evidence="3">non-reducing end alpha-L-arabinofuranosidase</fullName>
        <ecNumber evidence="3">3.2.1.55</ecNumber>
    </recommendedName>
</protein>
<evidence type="ECO:0000259" key="7">
    <source>
        <dbReference type="SMART" id="SM00813"/>
    </source>
</evidence>
<dbReference type="RefSeq" id="WP_412442200.1">
    <property type="nucleotide sequence ID" value="NZ_CACRUT010000008.1"/>
</dbReference>
<evidence type="ECO:0000256" key="5">
    <source>
        <dbReference type="ARBA" id="ARBA00022801"/>
    </source>
</evidence>
<dbReference type="Pfam" id="PF06964">
    <property type="entry name" value="Alpha-L-AF_C"/>
    <property type="match status" value="1"/>
</dbReference>
<dbReference type="FunFam" id="3.20.20.80:FF:000090">
    <property type="entry name" value="Alpha-L-arabinofuranosidase A"/>
    <property type="match status" value="1"/>
</dbReference>
<dbReference type="InterPro" id="IPR010720">
    <property type="entry name" value="Alpha-L-AF_C"/>
</dbReference>
<dbReference type="InterPro" id="IPR055235">
    <property type="entry name" value="ASD1_cat"/>
</dbReference>
<feature type="chain" id="PRO_5026846832" description="non-reducing end alpha-L-arabinofuranosidase" evidence="6">
    <location>
        <begin position="28"/>
        <end position="866"/>
    </location>
</feature>
<organism evidence="8">
    <name type="scientific">Paraprevotella clara</name>
    <dbReference type="NCBI Taxonomy" id="454154"/>
    <lineage>
        <taxon>Bacteria</taxon>
        <taxon>Pseudomonadati</taxon>
        <taxon>Bacteroidota</taxon>
        <taxon>Bacteroidia</taxon>
        <taxon>Bacteroidales</taxon>
        <taxon>Prevotellaceae</taxon>
        <taxon>Paraprevotella</taxon>
    </lineage>
</organism>
<dbReference type="InterPro" id="IPR017853">
    <property type="entry name" value="GH"/>
</dbReference>
<dbReference type="EMBL" id="CACRUT010000008">
    <property type="protein sequence ID" value="VYT94188.1"/>
    <property type="molecule type" value="Genomic_DNA"/>
</dbReference>
<gene>
    <name evidence="8" type="ORF">PCLFYP37_01529</name>
</gene>
<dbReference type="GO" id="GO:0046556">
    <property type="term" value="F:alpha-L-arabinofuranosidase activity"/>
    <property type="evidence" value="ECO:0007669"/>
    <property type="project" value="UniProtKB-EC"/>
</dbReference>
<dbReference type="InterPro" id="IPR051563">
    <property type="entry name" value="Glycosyl_Hydrolase_51"/>
</dbReference>
<comment type="similarity">
    <text evidence="2">Belongs to the glycosyl hydrolase 51 family.</text>
</comment>
<dbReference type="PANTHER" id="PTHR31776:SF26">
    <property type="entry name" value="SECRETED ARABINOSIDASE"/>
    <property type="match status" value="1"/>
</dbReference>
<proteinExistence type="inferred from homology"/>
<evidence type="ECO:0000256" key="2">
    <source>
        <dbReference type="ARBA" id="ARBA00007186"/>
    </source>
</evidence>
<sequence>MKKHFVNKALSAALLGCGLWTAGSAVAAVPDSVYLMAYNVHAGGGLNFAWSANRQVWKGIGPGHTFIKSDFGTWGPEKKMYHPNLIQMPDGTWRCVFQVNDYANQFAVAYSADLVKWRPQDYPYMEGVNSCIAPVLSYDAATATYKVVFKTKDGGVYETVSKDFYHFSKPRKVDASVYPSVTEQALVDGQPVNGQVFKVPYAGVERMVQAVESAAYWAALNGELARDNEVRFQGLKPLEATIKIDAGRTKKISDKLIGIFFEDINYAADGGLYAELVQNRDFEYSQADVKGGNKAWKADFAWTLEGDGGTWEIRTSESIHENNPNYAVVDVKQPGQVALLNGGFDGIPVREGEKYDLSVFAKQLEGKGGKIRVSLVQDGRVVAQTTLKAPKSDWKKMTAVLKADADADHASIKVEPLGTGKVALDMISLFPQQTFKGRKNGLRADLAQTLADLKPKFMRFPGGCVAHGDGLHNIYNWKETIGPLEARKPQRNLWGYHQTKGLGYYEYFQFCEDMGCEPLPVLAAGVSCQNSSDRGHGQQGGIPMDKMPEYVQDVLDLIEWANGDAKTTKWGKLRAEQGHPAPFNLKYIGIGNEDLISKTFEERYLMIVKAVKEKYPDIVVCGTSGPWSEGSDYETGWRLAKDHKIDMIDEHYYQTPGWFIYHQDYYDQYDRNGSKVYLGEYAAHTPGRPNNIETALCEALHICGMERNGDVVAMSSYAPLLAKEHHTQWNPDMIYFNNKEVKPTVGYYVQKLCGNYCGDEYIESTLSVNEGRKGVRERLAVSTVRDSKTGKVYIKMVNLLNHPVKGKLDLSSLKDRFGEAQSLDARLHVLTGNWDDRNARPKESDIKVKPEFDYELPAYSFSLIEI</sequence>
<dbReference type="InterPro" id="IPR013780">
    <property type="entry name" value="Glyco_hydro_b"/>
</dbReference>
<name>A0A6N3AVJ3_9BACT</name>